<dbReference type="Proteomes" id="UP000026960">
    <property type="component" value="Chromosome 7"/>
</dbReference>
<keyword evidence="2" id="KW-1185">Reference proteome</keyword>
<proteinExistence type="predicted"/>
<dbReference type="Gramene" id="OBART07G22820.1">
    <property type="protein sequence ID" value="OBART07G22820.1"/>
    <property type="gene ID" value="OBART07G22820"/>
</dbReference>
<reference evidence="1" key="2">
    <citation type="submission" date="2015-03" db="UniProtKB">
        <authorList>
            <consortium name="EnsemblPlants"/>
        </authorList>
    </citation>
    <scope>IDENTIFICATION</scope>
</reference>
<name>A0A0D3GTS8_9ORYZ</name>
<dbReference type="EnsemblPlants" id="OBART07G22820.1">
    <property type="protein sequence ID" value="OBART07G22820.1"/>
    <property type="gene ID" value="OBART07G22820"/>
</dbReference>
<accession>A0A0D3GTS8</accession>
<reference evidence="1" key="1">
    <citation type="journal article" date="2009" name="Rice">
        <title>De Novo Next Generation Sequencing of Plant Genomes.</title>
        <authorList>
            <person name="Rounsley S."/>
            <person name="Marri P.R."/>
            <person name="Yu Y."/>
            <person name="He R."/>
            <person name="Sisneros N."/>
            <person name="Goicoechea J.L."/>
            <person name="Lee S.J."/>
            <person name="Angelova A."/>
            <person name="Kudrna D."/>
            <person name="Luo M."/>
            <person name="Affourtit J."/>
            <person name="Desany B."/>
            <person name="Knight J."/>
            <person name="Niazi F."/>
            <person name="Egholm M."/>
            <person name="Wing R.A."/>
        </authorList>
    </citation>
    <scope>NUCLEOTIDE SEQUENCE [LARGE SCALE GENOMIC DNA]</scope>
    <source>
        <strain evidence="1">cv. IRGC 105608</strain>
    </source>
</reference>
<dbReference type="PaxDb" id="65489-OBART07G22820.1"/>
<evidence type="ECO:0000313" key="2">
    <source>
        <dbReference type="Proteomes" id="UP000026960"/>
    </source>
</evidence>
<dbReference type="AlphaFoldDB" id="A0A0D3GTS8"/>
<organism evidence="1">
    <name type="scientific">Oryza barthii</name>
    <dbReference type="NCBI Taxonomy" id="65489"/>
    <lineage>
        <taxon>Eukaryota</taxon>
        <taxon>Viridiplantae</taxon>
        <taxon>Streptophyta</taxon>
        <taxon>Embryophyta</taxon>
        <taxon>Tracheophyta</taxon>
        <taxon>Spermatophyta</taxon>
        <taxon>Magnoliopsida</taxon>
        <taxon>Liliopsida</taxon>
        <taxon>Poales</taxon>
        <taxon>Poaceae</taxon>
        <taxon>BOP clade</taxon>
        <taxon>Oryzoideae</taxon>
        <taxon>Oryzeae</taxon>
        <taxon>Oryzinae</taxon>
        <taxon>Oryza</taxon>
    </lineage>
</organism>
<dbReference type="HOGENOM" id="CLU_2076689_0_0_1"/>
<sequence length="118" mass="13602">MGRRPDRRLGWGYNVQRATCKCNASHAACIDVHTVIKDMPRRGNPDADLVLRVVWEIGYLCASHRLSHHKTHSFCGLLLGAIYLTWNTFTPEIQAKRNPYKFMNKKTSPVSLSTERYR</sequence>
<protein>
    <submittedName>
        <fullName evidence="1">Uncharacterized protein</fullName>
    </submittedName>
</protein>
<evidence type="ECO:0000313" key="1">
    <source>
        <dbReference type="EnsemblPlants" id="OBART07G22820.1"/>
    </source>
</evidence>